<organism evidence="3 4">
    <name type="scientific">Lutibacter profundi</name>
    <dbReference type="NCBI Taxonomy" id="1622118"/>
    <lineage>
        <taxon>Bacteria</taxon>
        <taxon>Pseudomonadati</taxon>
        <taxon>Bacteroidota</taxon>
        <taxon>Flavobacteriia</taxon>
        <taxon>Flavobacteriales</taxon>
        <taxon>Flavobacteriaceae</taxon>
        <taxon>Lutibacter</taxon>
    </lineage>
</organism>
<dbReference type="SUPFAM" id="SSF53756">
    <property type="entry name" value="UDP-Glycosyltransferase/glycogen phosphorylase"/>
    <property type="match status" value="1"/>
</dbReference>
<proteinExistence type="predicted"/>
<dbReference type="InterPro" id="IPR001296">
    <property type="entry name" value="Glyco_trans_1"/>
</dbReference>
<dbReference type="GO" id="GO:0016757">
    <property type="term" value="F:glycosyltransferase activity"/>
    <property type="evidence" value="ECO:0007669"/>
    <property type="project" value="InterPro"/>
</dbReference>
<reference evidence="4" key="1">
    <citation type="submission" date="2015-12" db="EMBL/GenBank/DDBJ databases">
        <title>Complete genome sequence of Lutibacter profundus strain LP1.</title>
        <authorList>
            <person name="Wissuwa J."/>
            <person name="Le Moine Bauer S."/>
            <person name="Stokke R."/>
            <person name="Dahle H."/>
            <person name="Steen I.H."/>
        </authorList>
    </citation>
    <scope>NUCLEOTIDE SEQUENCE [LARGE SCALE GENOMIC DNA]</scope>
    <source>
        <strain evidence="4">LP1</strain>
    </source>
</reference>
<accession>A0A0X8G608</accession>
<reference evidence="3 4" key="2">
    <citation type="journal article" date="2016" name="Int. J. Syst. Evol. Microbiol.">
        <title>Lutibacter profundi sp. nov., isolated from a deep-sea hydrothermal system on the Arctic Mid-Ocean Ridge and emended description of the genus Lutibacter.</title>
        <authorList>
            <person name="Le Moine Bauer S."/>
            <person name="Roalkvam I."/>
            <person name="Steen I.H."/>
            <person name="Dahle H."/>
        </authorList>
    </citation>
    <scope>NUCLEOTIDE SEQUENCE [LARGE SCALE GENOMIC DNA]</scope>
    <source>
        <strain evidence="3 4">LP1</strain>
    </source>
</reference>
<gene>
    <name evidence="3" type="ORF">Lupro_05175</name>
</gene>
<dbReference type="PANTHER" id="PTHR45947:SF15">
    <property type="entry name" value="TEICHURONIC ACID BIOSYNTHESIS GLYCOSYLTRANSFERASE TUAC-RELATED"/>
    <property type="match status" value="1"/>
</dbReference>
<dbReference type="PANTHER" id="PTHR45947">
    <property type="entry name" value="SULFOQUINOVOSYL TRANSFERASE SQD2"/>
    <property type="match status" value="1"/>
</dbReference>
<name>A0A0X8G608_9FLAO</name>
<dbReference type="KEGG" id="lut:Lupro_05175"/>
<dbReference type="Pfam" id="PF13439">
    <property type="entry name" value="Glyco_transf_4"/>
    <property type="match status" value="1"/>
</dbReference>
<dbReference type="Pfam" id="PF00534">
    <property type="entry name" value="Glycos_transf_1"/>
    <property type="match status" value="1"/>
</dbReference>
<keyword evidence="4" id="KW-1185">Reference proteome</keyword>
<evidence type="ECO:0000259" key="2">
    <source>
        <dbReference type="Pfam" id="PF13439"/>
    </source>
</evidence>
<dbReference type="Proteomes" id="UP000059672">
    <property type="component" value="Chromosome"/>
</dbReference>
<sequence>MKKKLHILFLSSWYPTRVSPTRGDFVQRHAEAVATLHKVTIVHLISDKRLRGKIELSETKNNNIETKIIYVPHTKNPAYKFMLFFNTYLKTIKRIDFFDIVHLNVTFPVGVIALYLKWLKKKPFIISEHWTGYQKQNIKSIGILRKLVTKIIVKNASFVCPVTKNLQNNMMIFGLKGNYCPVPNVVDTNYFNISENIIKKFTVTHISHMGNEHKNVEGILNVISKLESKIPHLKFNLIGENSEKYISLIHKLRIKNVTIIDQIPNIEIGNYLNKSSVFVLFSNYENLPCVILESFACGTPVISTNVGGISEYFPKNFGYLIKPKDEISLENTILKIYNKKLNYNKKLMHNYALDNFGVQIISLEFTKLYTKTLSN</sequence>
<evidence type="ECO:0000313" key="4">
    <source>
        <dbReference type="Proteomes" id="UP000059672"/>
    </source>
</evidence>
<feature type="domain" description="Glycosyltransferase subfamily 4-like N-terminal" evidence="2">
    <location>
        <begin position="26"/>
        <end position="189"/>
    </location>
</feature>
<dbReference type="AlphaFoldDB" id="A0A0X8G608"/>
<feature type="domain" description="Glycosyl transferase family 1" evidence="1">
    <location>
        <begin position="208"/>
        <end position="345"/>
    </location>
</feature>
<evidence type="ECO:0000313" key="3">
    <source>
        <dbReference type="EMBL" id="AMC10670.1"/>
    </source>
</evidence>
<dbReference type="Gene3D" id="3.40.50.2000">
    <property type="entry name" value="Glycogen Phosphorylase B"/>
    <property type="match status" value="2"/>
</dbReference>
<evidence type="ECO:0008006" key="5">
    <source>
        <dbReference type="Google" id="ProtNLM"/>
    </source>
</evidence>
<dbReference type="EMBL" id="CP013355">
    <property type="protein sequence ID" value="AMC10670.1"/>
    <property type="molecule type" value="Genomic_DNA"/>
</dbReference>
<dbReference type="OrthoDB" id="9795068at2"/>
<dbReference type="InterPro" id="IPR028098">
    <property type="entry name" value="Glyco_trans_4-like_N"/>
</dbReference>
<protein>
    <recommendedName>
        <fullName evidence="5">Glycosyl transferase family 1 domain-containing protein</fullName>
    </recommendedName>
</protein>
<dbReference type="STRING" id="1622118.Lupro_05175"/>
<evidence type="ECO:0000259" key="1">
    <source>
        <dbReference type="Pfam" id="PF00534"/>
    </source>
</evidence>
<dbReference type="RefSeq" id="WP_068206911.1">
    <property type="nucleotide sequence ID" value="NZ_CP013355.1"/>
</dbReference>
<dbReference type="InterPro" id="IPR050194">
    <property type="entry name" value="Glycosyltransferase_grp1"/>
</dbReference>